<dbReference type="GO" id="GO:0006508">
    <property type="term" value="P:proteolysis"/>
    <property type="evidence" value="ECO:0007669"/>
    <property type="project" value="UniProtKB-KW"/>
</dbReference>
<evidence type="ECO:0000256" key="7">
    <source>
        <dbReference type="ARBA" id="ARBA00022989"/>
    </source>
</evidence>
<keyword evidence="8" id="KW-0482">Metalloprotease</keyword>
<comment type="cofactor">
    <cofactor evidence="1">
        <name>Zn(2+)</name>
        <dbReference type="ChEBI" id="CHEBI:29105"/>
    </cofactor>
</comment>
<evidence type="ECO:0000256" key="6">
    <source>
        <dbReference type="ARBA" id="ARBA00022833"/>
    </source>
</evidence>
<dbReference type="GO" id="GO:0004222">
    <property type="term" value="F:metalloendopeptidase activity"/>
    <property type="evidence" value="ECO:0007669"/>
    <property type="project" value="InterPro"/>
</dbReference>
<evidence type="ECO:0000256" key="8">
    <source>
        <dbReference type="ARBA" id="ARBA00023049"/>
    </source>
</evidence>
<feature type="region of interest" description="Disordered" evidence="10">
    <location>
        <begin position="614"/>
        <end position="641"/>
    </location>
</feature>
<dbReference type="GO" id="GO:0016020">
    <property type="term" value="C:membrane"/>
    <property type="evidence" value="ECO:0007669"/>
    <property type="project" value="UniProtKB-SubCell"/>
</dbReference>
<comment type="caution">
    <text evidence="13">The sequence shown here is derived from an EMBL/GenBank/DDBJ whole genome shotgun (WGS) entry which is preliminary data.</text>
</comment>
<keyword evidence="6" id="KW-0862">Zinc</keyword>
<evidence type="ECO:0000256" key="4">
    <source>
        <dbReference type="ARBA" id="ARBA00022692"/>
    </source>
</evidence>
<evidence type="ECO:0000313" key="13">
    <source>
        <dbReference type="EMBL" id="GIM02294.1"/>
    </source>
</evidence>
<dbReference type="EMBL" id="BNCQ01000011">
    <property type="protein sequence ID" value="GIM02294.1"/>
    <property type="molecule type" value="Genomic_DNA"/>
</dbReference>
<evidence type="ECO:0000313" key="12">
    <source>
        <dbReference type="EMBL" id="GIL82199.1"/>
    </source>
</evidence>
<reference evidence="13" key="1">
    <citation type="journal article" date="2021" name="Proc. Natl. Acad. Sci. U.S.A.">
        <title>Three genomes in the algal genus Volvox reveal the fate of a haploid sex-determining region after a transition to homothallism.</title>
        <authorList>
            <person name="Yamamoto K."/>
            <person name="Hamaji T."/>
            <person name="Kawai-Toyooka H."/>
            <person name="Matsuzaki R."/>
            <person name="Takahashi F."/>
            <person name="Nishimura Y."/>
            <person name="Kawachi M."/>
            <person name="Noguchi H."/>
            <person name="Minakuchi Y."/>
            <person name="Umen J.G."/>
            <person name="Toyoda A."/>
            <person name="Nozaki H."/>
        </authorList>
    </citation>
    <scope>NUCLEOTIDE SEQUENCE</scope>
    <source>
        <strain evidence="13">NIES-3785</strain>
        <strain evidence="12">NIES-3786</strain>
    </source>
</reference>
<feature type="region of interest" description="Disordered" evidence="10">
    <location>
        <begin position="480"/>
        <end position="504"/>
    </location>
</feature>
<evidence type="ECO:0000256" key="2">
    <source>
        <dbReference type="ARBA" id="ARBA00004141"/>
    </source>
</evidence>
<dbReference type="EMBL" id="BNCP01000023">
    <property type="protein sequence ID" value="GIL82199.1"/>
    <property type="molecule type" value="Genomic_DNA"/>
</dbReference>
<name>A0A8J4G8G1_9CHLO</name>
<proteinExistence type="predicted"/>
<evidence type="ECO:0000313" key="14">
    <source>
        <dbReference type="Proteomes" id="UP000722791"/>
    </source>
</evidence>
<accession>A0A8J4G8G1</accession>
<dbReference type="Proteomes" id="UP000722791">
    <property type="component" value="Unassembled WGS sequence"/>
</dbReference>
<feature type="domain" description="Peptidase M50" evidence="11">
    <location>
        <begin position="115"/>
        <end position="558"/>
    </location>
</feature>
<evidence type="ECO:0000256" key="1">
    <source>
        <dbReference type="ARBA" id="ARBA00001947"/>
    </source>
</evidence>
<evidence type="ECO:0000256" key="5">
    <source>
        <dbReference type="ARBA" id="ARBA00022801"/>
    </source>
</evidence>
<protein>
    <recommendedName>
        <fullName evidence="11">Peptidase M50 domain-containing protein</fullName>
    </recommendedName>
</protein>
<dbReference type="Pfam" id="PF02163">
    <property type="entry name" value="Peptidase_M50"/>
    <property type="match status" value="1"/>
</dbReference>
<keyword evidence="7" id="KW-1133">Transmembrane helix</keyword>
<dbReference type="PANTHER" id="PTHR42837:SF2">
    <property type="entry name" value="MEMBRANE METALLOPROTEASE ARASP2, CHLOROPLASTIC-RELATED"/>
    <property type="match status" value="1"/>
</dbReference>
<keyword evidence="15" id="KW-1185">Reference proteome</keyword>
<keyword evidence="4" id="KW-0812">Transmembrane</keyword>
<keyword evidence="5" id="KW-0378">Hydrolase</keyword>
<feature type="region of interest" description="Disordered" evidence="10">
    <location>
        <begin position="430"/>
        <end position="451"/>
    </location>
</feature>
<dbReference type="OrthoDB" id="551588at2759"/>
<comment type="subcellular location">
    <subcellularLocation>
        <location evidence="2">Membrane</location>
        <topology evidence="2">Multi-pass membrane protein</topology>
    </subcellularLocation>
</comment>
<keyword evidence="3" id="KW-0645">Protease</keyword>
<feature type="compositionally biased region" description="Low complexity" evidence="10">
    <location>
        <begin position="626"/>
        <end position="638"/>
    </location>
</feature>
<dbReference type="AlphaFoldDB" id="A0A8J4G8G1"/>
<evidence type="ECO:0000256" key="3">
    <source>
        <dbReference type="ARBA" id="ARBA00022670"/>
    </source>
</evidence>
<dbReference type="Proteomes" id="UP000747110">
    <property type="component" value="Unassembled WGS sequence"/>
</dbReference>
<evidence type="ECO:0000256" key="10">
    <source>
        <dbReference type="SAM" id="MobiDB-lite"/>
    </source>
</evidence>
<organism evidence="13 14">
    <name type="scientific">Volvox reticuliferus</name>
    <dbReference type="NCBI Taxonomy" id="1737510"/>
    <lineage>
        <taxon>Eukaryota</taxon>
        <taxon>Viridiplantae</taxon>
        <taxon>Chlorophyta</taxon>
        <taxon>core chlorophytes</taxon>
        <taxon>Chlorophyceae</taxon>
        <taxon>CS clade</taxon>
        <taxon>Chlamydomonadales</taxon>
        <taxon>Volvocaceae</taxon>
        <taxon>Volvox</taxon>
    </lineage>
</organism>
<gene>
    <name evidence="12" type="ORF">Vretifemale_11123</name>
    <name evidence="13" type="ORF">Vretimale_7143</name>
</gene>
<dbReference type="InterPro" id="IPR008915">
    <property type="entry name" value="Peptidase_M50"/>
</dbReference>
<dbReference type="InterPro" id="IPR004387">
    <property type="entry name" value="Pept_M50_Zn"/>
</dbReference>
<sequence length="663" mass="68791">MNLFRFTIGSYGSLLVGMSISSRRVVGAAKVSAGKLRVGMSALQSHMSEASNWPSRLRFVRQYFSDSASRPAVAQQSAWGFSAGSALGLGAAIGGIGYLCGGDAPGGATVALTTAMLLNLSIVVHEAGHMAAARAMDVAVQEFSVGIGPRVAWWQGPTTTYSLRAVPLLGFVSFLTQRDLAKAEAKYGKTYGMYGGGAHGRVPAGRLLASLSPGRRAVVMAAGVAANVMLAAAFVCWQIAVYGEVGHVVRSGARIINVGGWAGDGEDDAGKTDDTPQLRLRPGDVVLSVGRWRLPAGGAVEDAFVSALRAAASEPPPPPSAYGDADSSECDSLVLADAVRSLDGVKMTVLRTCTNGGSGGLVPERVVLQMDASDVLLCENLVIAPNLRVGFRHPADTRDALQMAWKELSRCTTAVLECWTDFLATAIGGKNSSSSSGGGDGAPGSSSNPDGGSMRFVGPLGLVATATEVVVSETQLAIGSSSSTGSDIKVGDGSDGGRSTLVDESIGRQPHPLLRLGVLLNLQLALFNLLPLPVLDGGQLLLVALEAARGGRRLSPFLECSALMGSLALVGGWMLAVNVRDLVALADRAADKLAVLMESQYGMYGSFNAGFSHHQQEQKQRHRRQQQLQLQGQHSHLSGVAGNGQRLEQDEADFSGAAAAAVA</sequence>
<dbReference type="PANTHER" id="PTHR42837">
    <property type="entry name" value="REGULATOR OF SIGMA-E PROTEASE RSEP"/>
    <property type="match status" value="1"/>
</dbReference>
<evidence type="ECO:0000313" key="15">
    <source>
        <dbReference type="Proteomes" id="UP000747110"/>
    </source>
</evidence>
<evidence type="ECO:0000256" key="9">
    <source>
        <dbReference type="ARBA" id="ARBA00023136"/>
    </source>
</evidence>
<keyword evidence="9" id="KW-0472">Membrane</keyword>
<evidence type="ECO:0000259" key="11">
    <source>
        <dbReference type="Pfam" id="PF02163"/>
    </source>
</evidence>